<sequence>MSKVPQEAIAVGVAGALLGGITGRIVGFPVLGTAIGAISGAVSGARRMYDWKSPRGIGAFVLDHTWALATTSAAVVATGINAATGAQIDESLTTRQNRMTFDKGLVLRRGFAVTFGYVVNGAADQDGTINERRRKLVTHHEDQHVWQARFFGPIYPAAYAGWFAIGSIVATAKWLMHGRATKLSDEIDATAYYRNPFEWHAYTCDDNWPPHGVDATKVWAKPFRGSSKSPSSPR</sequence>
<accession>A0A6J7D658</accession>
<name>A0A6J7D658_9ZZZZ</name>
<gene>
    <name evidence="2" type="ORF">UFOPK2658_01381</name>
    <name evidence="3" type="ORF">UFOPK2880_00370</name>
    <name evidence="4" type="ORF">UFOPK3304_00731</name>
    <name evidence="5" type="ORF">UFOPK4134_00325</name>
</gene>
<evidence type="ECO:0000313" key="2">
    <source>
        <dbReference type="EMBL" id="CAB4725694.1"/>
    </source>
</evidence>
<evidence type="ECO:0000313" key="3">
    <source>
        <dbReference type="EMBL" id="CAB4764696.1"/>
    </source>
</evidence>
<evidence type="ECO:0000313" key="5">
    <source>
        <dbReference type="EMBL" id="CAB5021807.1"/>
    </source>
</evidence>
<organism evidence="4">
    <name type="scientific">freshwater metagenome</name>
    <dbReference type="NCBI Taxonomy" id="449393"/>
    <lineage>
        <taxon>unclassified sequences</taxon>
        <taxon>metagenomes</taxon>
        <taxon>ecological metagenomes</taxon>
    </lineage>
</organism>
<protein>
    <submittedName>
        <fullName evidence="4">Unannotated protein</fullName>
    </submittedName>
</protein>
<evidence type="ECO:0000313" key="4">
    <source>
        <dbReference type="EMBL" id="CAB4865966.1"/>
    </source>
</evidence>
<evidence type="ECO:0000256" key="1">
    <source>
        <dbReference type="SAM" id="Phobius"/>
    </source>
</evidence>
<dbReference type="AlphaFoldDB" id="A0A6J7D658"/>
<keyword evidence="1" id="KW-0812">Transmembrane</keyword>
<keyword evidence="1" id="KW-0472">Membrane</keyword>
<dbReference type="EMBL" id="CAFBLJ010000029">
    <property type="protein sequence ID" value="CAB4865966.1"/>
    <property type="molecule type" value="Genomic_DNA"/>
</dbReference>
<dbReference type="EMBL" id="CAFBPS010000012">
    <property type="protein sequence ID" value="CAB5021807.1"/>
    <property type="molecule type" value="Genomic_DNA"/>
</dbReference>
<proteinExistence type="predicted"/>
<reference evidence="4" key="1">
    <citation type="submission" date="2020-05" db="EMBL/GenBank/DDBJ databases">
        <authorList>
            <person name="Chiriac C."/>
            <person name="Salcher M."/>
            <person name="Ghai R."/>
            <person name="Kavagutti S V."/>
        </authorList>
    </citation>
    <scope>NUCLEOTIDE SEQUENCE</scope>
</reference>
<keyword evidence="1" id="KW-1133">Transmembrane helix</keyword>
<feature type="transmembrane region" description="Helical" evidence="1">
    <location>
        <begin position="25"/>
        <end position="45"/>
    </location>
</feature>
<dbReference type="EMBL" id="CAEZYH010000068">
    <property type="protein sequence ID" value="CAB4725694.1"/>
    <property type="molecule type" value="Genomic_DNA"/>
</dbReference>
<dbReference type="EMBL" id="CAEZZP010000013">
    <property type="protein sequence ID" value="CAB4764696.1"/>
    <property type="molecule type" value="Genomic_DNA"/>
</dbReference>